<evidence type="ECO:0000313" key="3">
    <source>
        <dbReference type="Proteomes" id="UP001589865"/>
    </source>
</evidence>
<dbReference type="RefSeq" id="WP_377046745.1">
    <property type="nucleotide sequence ID" value="NZ_JBHLUN010000033.1"/>
</dbReference>
<keyword evidence="3" id="KW-1185">Reference proteome</keyword>
<dbReference type="EMBL" id="JBHLUN010000033">
    <property type="protein sequence ID" value="MFC0410991.1"/>
    <property type="molecule type" value="Genomic_DNA"/>
</dbReference>
<accession>A0ABV6JZ31</accession>
<protein>
    <submittedName>
        <fullName evidence="2">Uncharacterized protein</fullName>
    </submittedName>
</protein>
<sequence length="234" mass="25132">MPADLGTVREWLNLLGGLCAGNLSSKEAQAKVALYVPMLAAEFSDEAFTPASLAAVASACEFFPAYGKIVGELRGWWLAQAPSAPVLAAPVVVAVLTEEQQEAEDRAWWDARLAGIAAIADATARWRTAEETRLTLTRRGAHPRPWAVAEAERIAAEAKEAGADTNVVQLRTPRAVAEVPNLHLRRAEPPRPRVPAPQEAPRRQVPAEPNAQVLAFRASNPVVLRALASRDAST</sequence>
<organism evidence="2 3">
    <name type="scientific">Roseomonas elaeocarpi</name>
    <dbReference type="NCBI Taxonomy" id="907779"/>
    <lineage>
        <taxon>Bacteria</taxon>
        <taxon>Pseudomonadati</taxon>
        <taxon>Pseudomonadota</taxon>
        <taxon>Alphaproteobacteria</taxon>
        <taxon>Acetobacterales</taxon>
        <taxon>Roseomonadaceae</taxon>
        <taxon>Roseomonas</taxon>
    </lineage>
</organism>
<name>A0ABV6JZ31_9PROT</name>
<feature type="region of interest" description="Disordered" evidence="1">
    <location>
        <begin position="184"/>
        <end position="208"/>
    </location>
</feature>
<reference evidence="2 3" key="1">
    <citation type="submission" date="2024-09" db="EMBL/GenBank/DDBJ databases">
        <authorList>
            <person name="Sun Q."/>
            <person name="Mori K."/>
        </authorList>
    </citation>
    <scope>NUCLEOTIDE SEQUENCE [LARGE SCALE GENOMIC DNA]</scope>
    <source>
        <strain evidence="2 3">TBRC 5777</strain>
    </source>
</reference>
<proteinExistence type="predicted"/>
<dbReference type="Proteomes" id="UP001589865">
    <property type="component" value="Unassembled WGS sequence"/>
</dbReference>
<gene>
    <name evidence="2" type="ORF">ACFFGY_22325</name>
</gene>
<evidence type="ECO:0000256" key="1">
    <source>
        <dbReference type="SAM" id="MobiDB-lite"/>
    </source>
</evidence>
<comment type="caution">
    <text evidence="2">The sequence shown here is derived from an EMBL/GenBank/DDBJ whole genome shotgun (WGS) entry which is preliminary data.</text>
</comment>
<evidence type="ECO:0000313" key="2">
    <source>
        <dbReference type="EMBL" id="MFC0410991.1"/>
    </source>
</evidence>